<name>A0A1Q9CTP1_SYMMI</name>
<dbReference type="AlphaFoldDB" id="A0A1Q9CTP1"/>
<dbReference type="Proteomes" id="UP000186817">
    <property type="component" value="Unassembled WGS sequence"/>
</dbReference>
<comment type="caution">
    <text evidence="1">The sequence shown here is derived from an EMBL/GenBank/DDBJ whole genome shotgun (WGS) entry which is preliminary data.</text>
</comment>
<dbReference type="InterPro" id="IPR011042">
    <property type="entry name" value="6-blade_b-propeller_TolB-like"/>
</dbReference>
<proteinExistence type="predicted"/>
<accession>A0A1Q9CTP1</accession>
<dbReference type="OrthoDB" id="412062at2759"/>
<dbReference type="Gene3D" id="2.120.10.30">
    <property type="entry name" value="TolB, C-terminal domain"/>
    <property type="match status" value="1"/>
</dbReference>
<dbReference type="SUPFAM" id="SSF101898">
    <property type="entry name" value="NHL repeat"/>
    <property type="match status" value="1"/>
</dbReference>
<reference evidence="1 2" key="1">
    <citation type="submission" date="2016-02" db="EMBL/GenBank/DDBJ databases">
        <title>Genome analysis of coral dinoflagellate symbionts highlights evolutionary adaptations to a symbiotic lifestyle.</title>
        <authorList>
            <person name="Aranda M."/>
            <person name="Li Y."/>
            <person name="Liew Y.J."/>
            <person name="Baumgarten S."/>
            <person name="Simakov O."/>
            <person name="Wilson M."/>
            <person name="Piel J."/>
            <person name="Ashoor H."/>
            <person name="Bougouffa S."/>
            <person name="Bajic V.B."/>
            <person name="Ryu T."/>
            <person name="Ravasi T."/>
            <person name="Bayer T."/>
            <person name="Micklem G."/>
            <person name="Kim H."/>
            <person name="Bhak J."/>
            <person name="Lajeunesse T.C."/>
            <person name="Voolstra C.R."/>
        </authorList>
    </citation>
    <scope>NUCLEOTIDE SEQUENCE [LARGE SCALE GENOMIC DNA]</scope>
    <source>
        <strain evidence="1 2">CCMP2467</strain>
    </source>
</reference>
<evidence type="ECO:0000313" key="2">
    <source>
        <dbReference type="Proteomes" id="UP000186817"/>
    </source>
</evidence>
<dbReference type="EMBL" id="LSRX01000923">
    <property type="protein sequence ID" value="OLP86298.1"/>
    <property type="molecule type" value="Genomic_DNA"/>
</dbReference>
<gene>
    <name evidence="1" type="ORF">AK812_SmicGene32603</name>
</gene>
<evidence type="ECO:0000313" key="1">
    <source>
        <dbReference type="EMBL" id="OLP86298.1"/>
    </source>
</evidence>
<keyword evidence="2" id="KW-1185">Reference proteome</keyword>
<protein>
    <recommendedName>
        <fullName evidence="3">NHL repeat-containing protein 2</fullName>
    </recommendedName>
</protein>
<evidence type="ECO:0008006" key="3">
    <source>
        <dbReference type="Google" id="ProtNLM"/>
    </source>
</evidence>
<sequence length="486" mass="52841">MKPCGANIIEAQRSSSLPCHVEMRRTPGWVFLLQVLRTTSQQFSLTVSGRVVAGGTGGSTCTTSGSNADHLSEPVALEQAAKAAEVFEADAFALLARKAEAMPKEVAGFDTTWFKGVSYEVDGRGRSGLLEAYRQISGNFLGPLTVAEGRNAFHIRTLFHCWEQITAAEAARGQRYKYWIFARLDWLWLALPPALSTFQRADPAAVWIPDGQDWDGINDRFAVVPRRYAKPYFGRWPWLVNGSLLPMMLRAATRSRSEVSPDLYRGPEWSLLAALHWYRLPVRRFGSTGAVLCLGGRRAKYGRCTRRKRPSDLSYKYSGEVYNYARCCLDRPAGLFVLPSPAAAEAILTSGQYPFCWNIVEAVQRCLGREVDVASGPGGDIYVLDKACSRVTLATVTGGTSDGGLVVAGGSQGSFLSNLFFPEALAFDDASGQLYIADTQNHRVLRWIPSGASGTAVVDGGPGTDAGKLNFPSGVTLTSSGWPSRA</sequence>
<organism evidence="1 2">
    <name type="scientific">Symbiodinium microadriaticum</name>
    <name type="common">Dinoflagellate</name>
    <name type="synonym">Zooxanthella microadriatica</name>
    <dbReference type="NCBI Taxonomy" id="2951"/>
    <lineage>
        <taxon>Eukaryota</taxon>
        <taxon>Sar</taxon>
        <taxon>Alveolata</taxon>
        <taxon>Dinophyceae</taxon>
        <taxon>Suessiales</taxon>
        <taxon>Symbiodiniaceae</taxon>
        <taxon>Symbiodinium</taxon>
    </lineage>
</organism>